<dbReference type="GO" id="GO:0051782">
    <property type="term" value="P:negative regulation of cell division"/>
    <property type="evidence" value="ECO:0007669"/>
    <property type="project" value="TreeGrafter"/>
</dbReference>
<dbReference type="InterPro" id="IPR010223">
    <property type="entry name" value="MinD"/>
</dbReference>
<dbReference type="InterPro" id="IPR002586">
    <property type="entry name" value="CobQ/CobB/MinD/ParA_Nub-bd_dom"/>
</dbReference>
<dbReference type="OMA" id="CESAKAY"/>
<dbReference type="CDD" id="cd02036">
    <property type="entry name" value="MinD"/>
    <property type="match status" value="1"/>
</dbReference>
<dbReference type="NCBIfam" id="TIGR01968">
    <property type="entry name" value="minD_bact"/>
    <property type="match status" value="1"/>
</dbReference>
<dbReference type="Proteomes" id="UP000002630">
    <property type="component" value="Linkage Group LG05"/>
</dbReference>
<dbReference type="AlphaFoldDB" id="D7FU34"/>
<evidence type="ECO:0000256" key="1">
    <source>
        <dbReference type="ARBA" id="ARBA00010257"/>
    </source>
</evidence>
<dbReference type="EMBL" id="FN648448">
    <property type="protein sequence ID" value="CBJ31561.1"/>
    <property type="molecule type" value="Genomic_DNA"/>
</dbReference>
<dbReference type="Pfam" id="PF01656">
    <property type="entry name" value="CbiA"/>
    <property type="match status" value="1"/>
</dbReference>
<dbReference type="GO" id="GO:0016887">
    <property type="term" value="F:ATP hydrolysis activity"/>
    <property type="evidence" value="ECO:0007669"/>
    <property type="project" value="InterPro"/>
</dbReference>
<evidence type="ECO:0000313" key="5">
    <source>
        <dbReference type="EMBL" id="CBJ31561.1"/>
    </source>
</evidence>
<dbReference type="InParanoid" id="D7FU34"/>
<dbReference type="SUPFAM" id="SSF52540">
    <property type="entry name" value="P-loop containing nucleoside triphosphate hydrolases"/>
    <property type="match status" value="1"/>
</dbReference>
<name>D7FU34_ECTSI</name>
<organism evidence="5 6">
    <name type="scientific">Ectocarpus siliculosus</name>
    <name type="common">Brown alga</name>
    <name type="synonym">Conferva siliculosa</name>
    <dbReference type="NCBI Taxonomy" id="2880"/>
    <lineage>
        <taxon>Eukaryota</taxon>
        <taxon>Sar</taxon>
        <taxon>Stramenopiles</taxon>
        <taxon>Ochrophyta</taxon>
        <taxon>PX clade</taxon>
        <taxon>Phaeophyceae</taxon>
        <taxon>Ectocarpales</taxon>
        <taxon>Ectocarpaceae</taxon>
        <taxon>Ectocarpus</taxon>
    </lineage>
</organism>
<reference evidence="5 6" key="1">
    <citation type="journal article" date="2010" name="Nature">
        <title>The Ectocarpus genome and the independent evolution of multicellularity in brown algae.</title>
        <authorList>
            <person name="Cock J.M."/>
            <person name="Sterck L."/>
            <person name="Rouze P."/>
            <person name="Scornet D."/>
            <person name="Allen A.E."/>
            <person name="Amoutzias G."/>
            <person name="Anthouard V."/>
            <person name="Artiguenave F."/>
            <person name="Aury J.M."/>
            <person name="Badger J.H."/>
            <person name="Beszteri B."/>
            <person name="Billiau K."/>
            <person name="Bonnet E."/>
            <person name="Bothwell J.H."/>
            <person name="Bowler C."/>
            <person name="Boyen C."/>
            <person name="Brownlee C."/>
            <person name="Carrano C.J."/>
            <person name="Charrier B."/>
            <person name="Cho G.Y."/>
            <person name="Coelho S.M."/>
            <person name="Collen J."/>
            <person name="Corre E."/>
            <person name="Da Silva C."/>
            <person name="Delage L."/>
            <person name="Delaroque N."/>
            <person name="Dittami S.M."/>
            <person name="Doulbeau S."/>
            <person name="Elias M."/>
            <person name="Farnham G."/>
            <person name="Gachon C.M."/>
            <person name="Gschloessl B."/>
            <person name="Heesch S."/>
            <person name="Jabbari K."/>
            <person name="Jubin C."/>
            <person name="Kawai H."/>
            <person name="Kimura K."/>
            <person name="Kloareg B."/>
            <person name="Kupper F.C."/>
            <person name="Lang D."/>
            <person name="Le Bail A."/>
            <person name="Leblanc C."/>
            <person name="Lerouge P."/>
            <person name="Lohr M."/>
            <person name="Lopez P.J."/>
            <person name="Martens C."/>
            <person name="Maumus F."/>
            <person name="Michel G."/>
            <person name="Miranda-Saavedra D."/>
            <person name="Morales J."/>
            <person name="Moreau H."/>
            <person name="Motomura T."/>
            <person name="Nagasato C."/>
            <person name="Napoli C.A."/>
            <person name="Nelson D.R."/>
            <person name="Nyvall-Collen P."/>
            <person name="Peters A.F."/>
            <person name="Pommier C."/>
            <person name="Potin P."/>
            <person name="Poulain J."/>
            <person name="Quesneville H."/>
            <person name="Read B."/>
            <person name="Rensing S.A."/>
            <person name="Ritter A."/>
            <person name="Rousvoal S."/>
            <person name="Samanta M."/>
            <person name="Samson G."/>
            <person name="Schroeder D.C."/>
            <person name="Segurens B."/>
            <person name="Strittmatter M."/>
            <person name="Tonon T."/>
            <person name="Tregear J.W."/>
            <person name="Valentin K."/>
            <person name="von Dassow P."/>
            <person name="Yamagishi T."/>
            <person name="Van de Peer Y."/>
            <person name="Wincker P."/>
        </authorList>
    </citation>
    <scope>NUCLEOTIDE SEQUENCE [LARGE SCALE GENOMIC DNA]</scope>
    <source>
        <strain evidence="6">Ec32 / CCAP1310/4</strain>
    </source>
</reference>
<evidence type="ECO:0000313" key="6">
    <source>
        <dbReference type="Proteomes" id="UP000002630"/>
    </source>
</evidence>
<dbReference type="Gene3D" id="3.40.50.300">
    <property type="entry name" value="P-loop containing nucleotide triphosphate hydrolases"/>
    <property type="match status" value="1"/>
</dbReference>
<dbReference type="eggNOG" id="KOG3022">
    <property type="taxonomic scope" value="Eukaryota"/>
</dbReference>
<dbReference type="EMBL" id="FN649730">
    <property type="protein sequence ID" value="CBJ31561.1"/>
    <property type="molecule type" value="Genomic_DNA"/>
</dbReference>
<evidence type="ECO:0000256" key="3">
    <source>
        <dbReference type="ARBA" id="ARBA00022840"/>
    </source>
</evidence>
<keyword evidence="3" id="KW-0067">ATP-binding</keyword>
<accession>D7FU34</accession>
<evidence type="ECO:0000256" key="2">
    <source>
        <dbReference type="ARBA" id="ARBA00022741"/>
    </source>
</evidence>
<sequence length="339" mass="36101">MAGVVTQRRFGWVVLRGSPFVGKHGATAAAPRLVPVRRGNLCTNLTHVSGGRQLSTVSTAGGNGGKDGEGCVVVVTSGKGGVGKTTTAASLSYGLAQAGHRTCVIDFDIGLRNMDLHLGCERRVIFDFVNVIQEQCTLNQALIQDRRNPGLSLLAASQTKDKEALTQEGVTRVIRELQKSFDYVVCDSPAGIESGARHAMYLADEAVIVTNPEVSSCRDSDKMVGFIASKSRRAETGQAPVRQTLLVTRYDPARAESNEMLTLADIQELLGLEVLGLIPESKAVLTATNLGQPVIVSEGDDAATAYKDAVDRFLGKTVDLKFVQPKPAGLLKRMFGSSS</sequence>
<dbReference type="FunFam" id="3.40.50.300:FF:000068">
    <property type="entry name" value="Site-determining protein"/>
    <property type="match status" value="1"/>
</dbReference>
<comment type="similarity">
    <text evidence="1">Belongs to the ParA family. MinD subfamily.</text>
</comment>
<dbReference type="GO" id="GO:0005829">
    <property type="term" value="C:cytosol"/>
    <property type="evidence" value="ECO:0007669"/>
    <property type="project" value="TreeGrafter"/>
</dbReference>
<dbReference type="PANTHER" id="PTHR43384">
    <property type="entry name" value="SEPTUM SITE-DETERMINING PROTEIN MIND HOMOLOG, CHLOROPLASTIC-RELATED"/>
    <property type="match status" value="1"/>
</dbReference>
<feature type="domain" description="CobQ/CobB/MinD/ParA nucleotide binding" evidence="4">
    <location>
        <begin position="73"/>
        <end position="294"/>
    </location>
</feature>
<protein>
    <recommendedName>
        <fullName evidence="4">CobQ/CobB/MinD/ParA nucleotide binding domain-containing protein</fullName>
    </recommendedName>
</protein>
<keyword evidence="6" id="KW-1185">Reference proteome</keyword>
<dbReference type="STRING" id="2880.D7FU34"/>
<proteinExistence type="inferred from homology"/>
<dbReference type="OrthoDB" id="189057at2759"/>
<dbReference type="InterPro" id="IPR027417">
    <property type="entry name" value="P-loop_NTPase"/>
</dbReference>
<keyword evidence="2" id="KW-0547">Nucleotide-binding</keyword>
<dbReference type="GO" id="GO:0009898">
    <property type="term" value="C:cytoplasmic side of plasma membrane"/>
    <property type="evidence" value="ECO:0007669"/>
    <property type="project" value="TreeGrafter"/>
</dbReference>
<dbReference type="PANTHER" id="PTHR43384:SF6">
    <property type="entry name" value="SEPTUM SITE-DETERMINING PROTEIN MIND HOMOLOG, CHLOROPLASTIC"/>
    <property type="match status" value="1"/>
</dbReference>
<dbReference type="InterPro" id="IPR050625">
    <property type="entry name" value="ParA/MinD_ATPase"/>
</dbReference>
<gene>
    <name evidence="5" type="ORF">Esi_0265_0007</name>
</gene>
<dbReference type="GO" id="GO:0005524">
    <property type="term" value="F:ATP binding"/>
    <property type="evidence" value="ECO:0007669"/>
    <property type="project" value="UniProtKB-KW"/>
</dbReference>
<evidence type="ECO:0000259" key="4">
    <source>
        <dbReference type="Pfam" id="PF01656"/>
    </source>
</evidence>